<dbReference type="Gene3D" id="3.10.129.10">
    <property type="entry name" value="Hotdog Thioesterase"/>
    <property type="match status" value="1"/>
</dbReference>
<dbReference type="InterPro" id="IPR029069">
    <property type="entry name" value="HotDog_dom_sf"/>
</dbReference>
<evidence type="ECO:0000313" key="2">
    <source>
        <dbReference type="Proteomes" id="UP001586593"/>
    </source>
</evidence>
<dbReference type="InterPro" id="IPR052741">
    <property type="entry name" value="Mitochondrial_HTD2"/>
</dbReference>
<proteinExistence type="predicted"/>
<evidence type="ECO:0008006" key="3">
    <source>
        <dbReference type="Google" id="ProtNLM"/>
    </source>
</evidence>
<dbReference type="EMBL" id="JAZHXJ010001926">
    <property type="protein sequence ID" value="KAL1842673.1"/>
    <property type="molecule type" value="Genomic_DNA"/>
</dbReference>
<dbReference type="SUPFAM" id="SSF54637">
    <property type="entry name" value="Thioesterase/thiol ester dehydrase-isomerase"/>
    <property type="match status" value="1"/>
</dbReference>
<keyword evidence="2" id="KW-1185">Reference proteome</keyword>
<dbReference type="PANTHER" id="PTHR28152:SF2">
    <property type="entry name" value="N-TERMINAL OF MAOC-LIKE DEHYDRATASE DOMAIN-CONTAINING PROTEIN"/>
    <property type="match status" value="1"/>
</dbReference>
<organism evidence="1 2">
    <name type="scientific">Phialemonium thermophilum</name>
    <dbReference type="NCBI Taxonomy" id="223376"/>
    <lineage>
        <taxon>Eukaryota</taxon>
        <taxon>Fungi</taxon>
        <taxon>Dikarya</taxon>
        <taxon>Ascomycota</taxon>
        <taxon>Pezizomycotina</taxon>
        <taxon>Sordariomycetes</taxon>
        <taxon>Sordariomycetidae</taxon>
        <taxon>Cephalothecales</taxon>
        <taxon>Cephalothecaceae</taxon>
        <taxon>Phialemonium</taxon>
    </lineage>
</organism>
<gene>
    <name evidence="1" type="ORF">VTK73DRAFT_3071</name>
</gene>
<protein>
    <recommendedName>
        <fullName evidence="3">Mesaconyl-C4 CoA hydratase</fullName>
    </recommendedName>
</protein>
<comment type="caution">
    <text evidence="1">The sequence shown here is derived from an EMBL/GenBank/DDBJ whole genome shotgun (WGS) entry which is preliminary data.</text>
</comment>
<dbReference type="Proteomes" id="UP001586593">
    <property type="component" value="Unassembled WGS sequence"/>
</dbReference>
<accession>A0ABR3VND4</accession>
<sequence>MHIAKLGFRTVTPRDRLSFVSFHRHVSTYMSPDAPSDSLISAASAAAAQLSHSVGDRTTTQSQVIDAHQVQRLSLTLGRPYLHPTSPQLDDGGDDLRIRPPRLGTPLPPGYHLAFFTPAAPESALGPDGTDAPFAPPPPFTRRMWAGGRVRWARAGSAELRVGDEVVETTRLVSAVPKVSRRRQADGGGGAVEMVLVRVRKDYFVRGTLALEDERSWIYQATIRKSDVVRDSHKLSPTRIVPGPSQARDVQTPGATFPERHLHWSPVGLFRFSALTFNAHMIHYNESWARDVEGQRGLVVHGPLNLINMLDYWRDVYGRGHGGIAEIDYRALSPIYAGEPYVIRAASTERRDEASSDQESERTRISVEKDGLVCMRGDITAYH</sequence>
<dbReference type="PANTHER" id="PTHR28152">
    <property type="entry name" value="HYDROXYACYL-THIOESTER DEHYDRATASE TYPE 2, MITOCHONDRIAL"/>
    <property type="match status" value="1"/>
</dbReference>
<reference evidence="1 2" key="1">
    <citation type="journal article" date="2024" name="Commun. Biol.">
        <title>Comparative genomic analysis of thermophilic fungi reveals convergent evolutionary adaptations and gene losses.</title>
        <authorList>
            <person name="Steindorff A.S."/>
            <person name="Aguilar-Pontes M.V."/>
            <person name="Robinson A.J."/>
            <person name="Andreopoulos B."/>
            <person name="LaButti K."/>
            <person name="Kuo A."/>
            <person name="Mondo S."/>
            <person name="Riley R."/>
            <person name="Otillar R."/>
            <person name="Haridas S."/>
            <person name="Lipzen A."/>
            <person name="Grimwood J."/>
            <person name="Schmutz J."/>
            <person name="Clum A."/>
            <person name="Reid I.D."/>
            <person name="Moisan M.C."/>
            <person name="Butler G."/>
            <person name="Nguyen T.T.M."/>
            <person name="Dewar K."/>
            <person name="Conant G."/>
            <person name="Drula E."/>
            <person name="Henrissat B."/>
            <person name="Hansel C."/>
            <person name="Singer S."/>
            <person name="Hutchinson M.I."/>
            <person name="de Vries R.P."/>
            <person name="Natvig D.O."/>
            <person name="Powell A.J."/>
            <person name="Tsang A."/>
            <person name="Grigoriev I.V."/>
        </authorList>
    </citation>
    <scope>NUCLEOTIDE SEQUENCE [LARGE SCALE GENOMIC DNA]</scope>
    <source>
        <strain evidence="1 2">ATCC 24622</strain>
    </source>
</reference>
<name>A0ABR3VND4_9PEZI</name>
<evidence type="ECO:0000313" key="1">
    <source>
        <dbReference type="EMBL" id="KAL1842673.1"/>
    </source>
</evidence>